<dbReference type="EMBL" id="JAMZIH010002207">
    <property type="protein sequence ID" value="KAJ1677599.1"/>
    <property type="molecule type" value="Genomic_DNA"/>
</dbReference>
<sequence length="153" mass="16918">MEDASKVFAQATVQPIRAPSSKLLKLAWNCDGSKLAGGSTAFNLRIWNINNTGGGHHSDYYDLVDHKGFVDHVCWNPNDPNIIASSSNDKTIKLWDVRGKDSVIATVTMSSPGVALKWTDDGRYIATASENNWISVIDYNMREIVKSKESDLM</sequence>
<organism evidence="1 2">
    <name type="scientific">Spiromyces aspiralis</name>
    <dbReference type="NCBI Taxonomy" id="68401"/>
    <lineage>
        <taxon>Eukaryota</taxon>
        <taxon>Fungi</taxon>
        <taxon>Fungi incertae sedis</taxon>
        <taxon>Zoopagomycota</taxon>
        <taxon>Kickxellomycotina</taxon>
        <taxon>Kickxellomycetes</taxon>
        <taxon>Kickxellales</taxon>
        <taxon>Kickxellaceae</taxon>
        <taxon>Spiromyces</taxon>
    </lineage>
</organism>
<gene>
    <name evidence="1" type="ORF">EV182_005836</name>
</gene>
<reference evidence="1" key="1">
    <citation type="submission" date="2022-06" db="EMBL/GenBank/DDBJ databases">
        <title>Phylogenomic reconstructions and comparative analyses of Kickxellomycotina fungi.</title>
        <authorList>
            <person name="Reynolds N.K."/>
            <person name="Stajich J.E."/>
            <person name="Barry K."/>
            <person name="Grigoriev I.V."/>
            <person name="Crous P."/>
            <person name="Smith M.E."/>
        </authorList>
    </citation>
    <scope>NUCLEOTIDE SEQUENCE</scope>
    <source>
        <strain evidence="1">RSA 2271</strain>
    </source>
</reference>
<evidence type="ECO:0000313" key="2">
    <source>
        <dbReference type="Proteomes" id="UP001145114"/>
    </source>
</evidence>
<name>A0ACC1HTC4_9FUNG</name>
<proteinExistence type="predicted"/>
<dbReference type="Proteomes" id="UP001145114">
    <property type="component" value="Unassembled WGS sequence"/>
</dbReference>
<evidence type="ECO:0000313" key="1">
    <source>
        <dbReference type="EMBL" id="KAJ1677599.1"/>
    </source>
</evidence>
<keyword evidence="2" id="KW-1185">Reference proteome</keyword>
<accession>A0ACC1HTC4</accession>
<feature type="non-terminal residue" evidence="1">
    <location>
        <position position="153"/>
    </location>
</feature>
<protein>
    <submittedName>
        <fullName evidence="1">Uncharacterized protein</fullName>
    </submittedName>
</protein>
<comment type="caution">
    <text evidence="1">The sequence shown here is derived from an EMBL/GenBank/DDBJ whole genome shotgun (WGS) entry which is preliminary data.</text>
</comment>